<evidence type="ECO:0000313" key="2">
    <source>
        <dbReference type="EMBL" id="UXZ04549.1"/>
    </source>
</evidence>
<protein>
    <submittedName>
        <fullName evidence="2">Uncharacterized protein</fullName>
    </submittedName>
</protein>
<reference evidence="2" key="1">
    <citation type="submission" date="2021-12" db="EMBL/GenBank/DDBJ databases">
        <title>taxonomy of Moraxella sp. ZY201224.</title>
        <authorList>
            <person name="Li F."/>
        </authorList>
    </citation>
    <scope>NUCLEOTIDE SEQUENCE</scope>
    <source>
        <strain evidence="2">ZY201224</strain>
    </source>
</reference>
<keyword evidence="1" id="KW-0732">Signal</keyword>
<feature type="chain" id="PRO_5046132996" evidence="1">
    <location>
        <begin position="20"/>
        <end position="261"/>
    </location>
</feature>
<name>A0ABY6F3E4_9GAMM</name>
<dbReference type="RefSeq" id="WP_263076037.1">
    <property type="nucleotide sequence ID" value="NZ_CP089977.1"/>
</dbReference>
<evidence type="ECO:0000313" key="3">
    <source>
        <dbReference type="Proteomes" id="UP001063782"/>
    </source>
</evidence>
<dbReference type="EMBL" id="CP089977">
    <property type="protein sequence ID" value="UXZ04549.1"/>
    <property type="molecule type" value="Genomic_DNA"/>
</dbReference>
<proteinExistence type="predicted"/>
<feature type="signal peptide" evidence="1">
    <location>
        <begin position="1"/>
        <end position="19"/>
    </location>
</feature>
<keyword evidence="3" id="KW-1185">Reference proteome</keyword>
<gene>
    <name evidence="2" type="ORF">LU297_08180</name>
</gene>
<evidence type="ECO:0000256" key="1">
    <source>
        <dbReference type="SAM" id="SignalP"/>
    </source>
</evidence>
<sequence>MKRQVIFALLASLTASAYAGSTVTAITTDIDDSINSLISSLKSPYGNGPSRTDWSKPLLDLNYQFDAYNDHLVLYTNWKKTAEFPKPAQSGTFDSTIYKYSQDGVSINSTKDRIEIKANDFDKILEHLNGKNPEIPLLNQSGYMYPNLKMDPYSYSVSFNLESMEFYGPFNYTPPLKAGEKLSEMSVNTGTVIAYRVANGELKPIVHDLTVYDYDELKTAEHFFIYAKAGKGAMKLSTAAIEINKPQGRLTVYRNYPFPAK</sequence>
<organism evidence="2 3">
    <name type="scientific">Moraxella nasicaprae</name>
    <dbReference type="NCBI Taxonomy" id="2904122"/>
    <lineage>
        <taxon>Bacteria</taxon>
        <taxon>Pseudomonadati</taxon>
        <taxon>Pseudomonadota</taxon>
        <taxon>Gammaproteobacteria</taxon>
        <taxon>Moraxellales</taxon>
        <taxon>Moraxellaceae</taxon>
        <taxon>Moraxella</taxon>
    </lineage>
</organism>
<accession>A0ABY6F3E4</accession>
<dbReference type="Proteomes" id="UP001063782">
    <property type="component" value="Chromosome"/>
</dbReference>